<dbReference type="PANTHER" id="PTHR43046">
    <property type="entry name" value="GDP-MANNOSE MANNOSYL HYDROLASE"/>
    <property type="match status" value="1"/>
</dbReference>
<keyword evidence="2 4" id="KW-0378">Hydrolase</keyword>
<dbReference type="Proteomes" id="UP001266357">
    <property type="component" value="Unassembled WGS sequence"/>
</dbReference>
<evidence type="ECO:0000256" key="2">
    <source>
        <dbReference type="ARBA" id="ARBA00022801"/>
    </source>
</evidence>
<dbReference type="Pfam" id="PF00293">
    <property type="entry name" value="NUDIX"/>
    <property type="match status" value="1"/>
</dbReference>
<dbReference type="InterPro" id="IPR020084">
    <property type="entry name" value="NUDIX_hydrolase_CS"/>
</dbReference>
<dbReference type="Gene3D" id="3.90.79.10">
    <property type="entry name" value="Nucleoside Triphosphate Pyrophosphohydrolase"/>
    <property type="match status" value="1"/>
</dbReference>
<evidence type="ECO:0000256" key="1">
    <source>
        <dbReference type="ARBA" id="ARBA00001946"/>
    </source>
</evidence>
<dbReference type="GO" id="GO:0016787">
    <property type="term" value="F:hydrolase activity"/>
    <property type="evidence" value="ECO:0007669"/>
    <property type="project" value="UniProtKB-KW"/>
</dbReference>
<proteinExistence type="predicted"/>
<name>A0ABU3A3W5_9GAMM</name>
<dbReference type="PANTHER" id="PTHR43046:SF15">
    <property type="entry name" value="MUTT_NUDIX FAMILY PROTEIN"/>
    <property type="match status" value="1"/>
</dbReference>
<dbReference type="PROSITE" id="PS51462">
    <property type="entry name" value="NUDIX"/>
    <property type="match status" value="1"/>
</dbReference>
<sequence>MRLLKSTIHPDIQNLTNKQFTRKAARAIVLKGEEILLLYTKRYHDYSLPGGGVNDGESIIDGLIRELNEETGAHNIQNIQDFGVYEEYLPWYKDDFNIVHMLSYCFTCTIDEKLHDTSLEVHEINNGMRPVWINIHEAIKHNEHTIVHSDKKGLSIERETFLLKLIVAECLVNANQEKSA</sequence>
<dbReference type="PROSITE" id="PS00893">
    <property type="entry name" value="NUDIX_BOX"/>
    <property type="match status" value="1"/>
</dbReference>
<protein>
    <submittedName>
        <fullName evidence="4">NUDIX hydrolase</fullName>
        <ecNumber evidence="4">3.6.-.-</ecNumber>
    </submittedName>
</protein>
<reference evidence="4 5" key="1">
    <citation type="submission" date="2023-09" db="EMBL/GenBank/DDBJ databases">
        <authorList>
            <person name="Rey-Velasco X."/>
        </authorList>
    </citation>
    <scope>NUCLEOTIDE SEQUENCE [LARGE SCALE GENOMIC DNA]</scope>
    <source>
        <strain evidence="4 5">W431</strain>
    </source>
</reference>
<dbReference type="EC" id="3.6.-.-" evidence="4"/>
<dbReference type="RefSeq" id="WP_311583759.1">
    <property type="nucleotide sequence ID" value="NZ_JAVRIF010000009.1"/>
</dbReference>
<feature type="domain" description="Nudix hydrolase" evidence="3">
    <location>
        <begin position="20"/>
        <end position="155"/>
    </location>
</feature>
<accession>A0ABU3A3W5</accession>
<evidence type="ECO:0000259" key="3">
    <source>
        <dbReference type="PROSITE" id="PS51462"/>
    </source>
</evidence>
<dbReference type="InterPro" id="IPR015797">
    <property type="entry name" value="NUDIX_hydrolase-like_dom_sf"/>
</dbReference>
<evidence type="ECO:0000313" key="4">
    <source>
        <dbReference type="EMBL" id="MDT0604868.1"/>
    </source>
</evidence>
<evidence type="ECO:0000313" key="5">
    <source>
        <dbReference type="Proteomes" id="UP001266357"/>
    </source>
</evidence>
<dbReference type="CDD" id="cd02883">
    <property type="entry name" value="NUDIX_Hydrolase"/>
    <property type="match status" value="1"/>
</dbReference>
<keyword evidence="5" id="KW-1185">Reference proteome</keyword>
<dbReference type="InterPro" id="IPR000086">
    <property type="entry name" value="NUDIX_hydrolase_dom"/>
</dbReference>
<gene>
    <name evidence="4" type="ORF">RM573_14795</name>
</gene>
<comment type="cofactor">
    <cofactor evidence="1">
        <name>Mg(2+)</name>
        <dbReference type="ChEBI" id="CHEBI:18420"/>
    </cofactor>
</comment>
<organism evidence="4 5">
    <name type="scientific">Thalassotalea castellviae</name>
    <dbReference type="NCBI Taxonomy" id="3075612"/>
    <lineage>
        <taxon>Bacteria</taxon>
        <taxon>Pseudomonadati</taxon>
        <taxon>Pseudomonadota</taxon>
        <taxon>Gammaproteobacteria</taxon>
        <taxon>Alteromonadales</taxon>
        <taxon>Colwelliaceae</taxon>
        <taxon>Thalassotalea</taxon>
    </lineage>
</organism>
<dbReference type="EMBL" id="JAVRIF010000009">
    <property type="protein sequence ID" value="MDT0604868.1"/>
    <property type="molecule type" value="Genomic_DNA"/>
</dbReference>
<dbReference type="SUPFAM" id="SSF55811">
    <property type="entry name" value="Nudix"/>
    <property type="match status" value="1"/>
</dbReference>
<comment type="caution">
    <text evidence="4">The sequence shown here is derived from an EMBL/GenBank/DDBJ whole genome shotgun (WGS) entry which is preliminary data.</text>
</comment>